<dbReference type="InterPro" id="IPR036156">
    <property type="entry name" value="Beta-gal/glucu_dom_sf"/>
</dbReference>
<dbReference type="InterPro" id="IPR023230">
    <property type="entry name" value="Glyco_hydro_2_CS"/>
</dbReference>
<evidence type="ECO:0000259" key="8">
    <source>
        <dbReference type="SMART" id="SM01038"/>
    </source>
</evidence>
<organism evidence="9 10">
    <name type="scientific">Treponema vincentii F0403</name>
    <dbReference type="NCBI Taxonomy" id="1125702"/>
    <lineage>
        <taxon>Bacteria</taxon>
        <taxon>Pseudomonadati</taxon>
        <taxon>Spirochaetota</taxon>
        <taxon>Spirochaetia</taxon>
        <taxon>Spirochaetales</taxon>
        <taxon>Treponemataceae</taxon>
        <taxon>Treponema</taxon>
    </lineage>
</organism>
<dbReference type="Gene3D" id="2.70.98.10">
    <property type="match status" value="1"/>
</dbReference>
<dbReference type="PATRIC" id="fig|1125702.3.peg.1771"/>
<dbReference type="EC" id="3.2.1.23" evidence="3 7"/>
<evidence type="ECO:0000256" key="6">
    <source>
        <dbReference type="ARBA" id="ARBA00032230"/>
    </source>
</evidence>
<dbReference type="InterPro" id="IPR006102">
    <property type="entry name" value="Ig-like_GH2"/>
</dbReference>
<dbReference type="GO" id="GO:0005990">
    <property type="term" value="P:lactose catabolic process"/>
    <property type="evidence" value="ECO:0007669"/>
    <property type="project" value="TreeGrafter"/>
</dbReference>
<proteinExistence type="inferred from homology"/>
<evidence type="ECO:0000256" key="2">
    <source>
        <dbReference type="ARBA" id="ARBA00007401"/>
    </source>
</evidence>
<dbReference type="AlphaFoldDB" id="S3L9U6"/>
<dbReference type="InterPro" id="IPR006104">
    <property type="entry name" value="Glyco_hydro_2_N"/>
</dbReference>
<evidence type="ECO:0000256" key="7">
    <source>
        <dbReference type="RuleBase" id="RU361154"/>
    </source>
</evidence>
<evidence type="ECO:0000256" key="4">
    <source>
        <dbReference type="ARBA" id="ARBA00022801"/>
    </source>
</evidence>
<dbReference type="InterPro" id="IPR011013">
    <property type="entry name" value="Gal_mutarotase_sf_dom"/>
</dbReference>
<dbReference type="InterPro" id="IPR032312">
    <property type="entry name" value="LacZ_4"/>
</dbReference>
<dbReference type="GO" id="GO:0030246">
    <property type="term" value="F:carbohydrate binding"/>
    <property type="evidence" value="ECO:0007669"/>
    <property type="project" value="InterPro"/>
</dbReference>
<dbReference type="Proteomes" id="UP000014605">
    <property type="component" value="Unassembled WGS sequence"/>
</dbReference>
<keyword evidence="10" id="KW-1185">Reference proteome</keyword>
<dbReference type="SMART" id="SM01038">
    <property type="entry name" value="Bgal_small_N"/>
    <property type="match status" value="1"/>
</dbReference>
<keyword evidence="4 7" id="KW-0378">Hydrolase</keyword>
<dbReference type="EMBL" id="ATFC01000009">
    <property type="protein sequence ID" value="EPF46201.1"/>
    <property type="molecule type" value="Genomic_DNA"/>
</dbReference>
<dbReference type="InterPro" id="IPR008979">
    <property type="entry name" value="Galactose-bd-like_sf"/>
</dbReference>
<feature type="domain" description="Beta galactosidase small chain/" evidence="8">
    <location>
        <begin position="749"/>
        <end position="1022"/>
    </location>
</feature>
<comment type="caution">
    <text evidence="9">The sequence shown here is derived from an EMBL/GenBank/DDBJ whole genome shotgun (WGS) entry which is preliminary data.</text>
</comment>
<evidence type="ECO:0000256" key="1">
    <source>
        <dbReference type="ARBA" id="ARBA00001412"/>
    </source>
</evidence>
<dbReference type="RefSeq" id="WP_016519049.1">
    <property type="nucleotide sequence ID" value="NZ_KE332512.1"/>
</dbReference>
<dbReference type="SUPFAM" id="SSF51445">
    <property type="entry name" value="(Trans)glycosidases"/>
    <property type="match status" value="1"/>
</dbReference>
<dbReference type="InterPro" id="IPR017853">
    <property type="entry name" value="GH"/>
</dbReference>
<dbReference type="GeneID" id="301461854"/>
<dbReference type="PROSITE" id="PS00719">
    <property type="entry name" value="GLYCOSYL_HYDROL_F2_1"/>
    <property type="match status" value="1"/>
</dbReference>
<dbReference type="Pfam" id="PF00703">
    <property type="entry name" value="Glyco_hydro_2"/>
    <property type="match status" value="1"/>
</dbReference>
<dbReference type="GO" id="GO:0009341">
    <property type="term" value="C:beta-galactosidase complex"/>
    <property type="evidence" value="ECO:0007669"/>
    <property type="project" value="InterPro"/>
</dbReference>
<dbReference type="SUPFAM" id="SSF74650">
    <property type="entry name" value="Galactose mutarotase-like"/>
    <property type="match status" value="1"/>
</dbReference>
<dbReference type="SUPFAM" id="SSF49785">
    <property type="entry name" value="Galactose-binding domain-like"/>
    <property type="match status" value="1"/>
</dbReference>
<reference evidence="9 10" key="1">
    <citation type="submission" date="2013-04" db="EMBL/GenBank/DDBJ databases">
        <title>The Genome Sequence of Treponema vincentii F0403.</title>
        <authorList>
            <consortium name="The Broad Institute Genomics Platform"/>
            <person name="Earl A."/>
            <person name="Ward D."/>
            <person name="Feldgarden M."/>
            <person name="Gevers D."/>
            <person name="Leonetti C."/>
            <person name="Izard J."/>
            <person name="Walker B."/>
            <person name="Young S."/>
            <person name="Zeng Q."/>
            <person name="Gargeya S."/>
            <person name="Fitzgerald M."/>
            <person name="Haas B."/>
            <person name="Abouelleil A."/>
            <person name="Allen A.W."/>
            <person name="Alvarado L."/>
            <person name="Arachchi H.M."/>
            <person name="Berlin A.M."/>
            <person name="Chapman S.B."/>
            <person name="Gainer-Dewar J."/>
            <person name="Goldberg J."/>
            <person name="Griggs A."/>
            <person name="Gujja S."/>
            <person name="Hansen M."/>
            <person name="Howarth C."/>
            <person name="Imamovic A."/>
            <person name="Ireland A."/>
            <person name="Larimer J."/>
            <person name="McCowan C."/>
            <person name="Murphy C."/>
            <person name="Pearson M."/>
            <person name="Poon T.W."/>
            <person name="Priest M."/>
            <person name="Roberts A."/>
            <person name="Saif S."/>
            <person name="Shea T."/>
            <person name="Sisk P."/>
            <person name="Sykes S."/>
            <person name="Wortman J."/>
            <person name="Nusbaum C."/>
            <person name="Birren B."/>
        </authorList>
    </citation>
    <scope>NUCLEOTIDE SEQUENCE [LARGE SCALE GENOMIC DNA]</scope>
    <source>
        <strain evidence="9 10">F0403</strain>
    </source>
</reference>
<keyword evidence="5 7" id="KW-0326">Glycosidase</keyword>
<dbReference type="InterPro" id="IPR006103">
    <property type="entry name" value="Glyco_hydro_2_cat"/>
</dbReference>
<dbReference type="Gene3D" id="2.60.40.10">
    <property type="entry name" value="Immunoglobulins"/>
    <property type="match status" value="2"/>
</dbReference>
<dbReference type="Pfam" id="PF02929">
    <property type="entry name" value="Bgal_small_N"/>
    <property type="match status" value="1"/>
</dbReference>
<dbReference type="GO" id="GO:0004565">
    <property type="term" value="F:beta-galactosidase activity"/>
    <property type="evidence" value="ECO:0007669"/>
    <property type="project" value="UniProtKB-EC"/>
</dbReference>
<evidence type="ECO:0000313" key="9">
    <source>
        <dbReference type="EMBL" id="EPF46201.1"/>
    </source>
</evidence>
<dbReference type="Pfam" id="PF02837">
    <property type="entry name" value="Glyco_hydro_2_N"/>
    <property type="match status" value="1"/>
</dbReference>
<comment type="similarity">
    <text evidence="2 7">Belongs to the glycosyl hydrolase 2 family.</text>
</comment>
<dbReference type="InterPro" id="IPR014718">
    <property type="entry name" value="GH-type_carb-bd"/>
</dbReference>
<dbReference type="Gene3D" id="2.60.120.260">
    <property type="entry name" value="Galactose-binding domain-like"/>
    <property type="match status" value="1"/>
</dbReference>
<dbReference type="InterPro" id="IPR004199">
    <property type="entry name" value="B-gal_small/dom_5"/>
</dbReference>
<evidence type="ECO:0000256" key="5">
    <source>
        <dbReference type="ARBA" id="ARBA00023295"/>
    </source>
</evidence>
<dbReference type="Pfam" id="PF16353">
    <property type="entry name" value="LacZ_4"/>
    <property type="match status" value="1"/>
</dbReference>
<gene>
    <name evidence="9" type="ORF">HMPREF1222_01713</name>
</gene>
<dbReference type="InterPro" id="IPR006101">
    <property type="entry name" value="Glyco_hydro_2"/>
</dbReference>
<dbReference type="HOGENOM" id="CLU_002346_0_2_12"/>
<evidence type="ECO:0000313" key="10">
    <source>
        <dbReference type="Proteomes" id="UP000014605"/>
    </source>
</evidence>
<protein>
    <recommendedName>
        <fullName evidence="3 7">Beta-galactosidase</fullName>
        <ecNumber evidence="3 7">3.2.1.23</ecNumber>
    </recommendedName>
    <alternativeName>
        <fullName evidence="6 7">Lactase</fullName>
    </alternativeName>
</protein>
<dbReference type="Gene3D" id="3.20.20.80">
    <property type="entry name" value="Glycosidases"/>
    <property type="match status" value="1"/>
</dbReference>
<dbReference type="Pfam" id="PF02836">
    <property type="entry name" value="Glyco_hydro_2_C"/>
    <property type="match status" value="1"/>
</dbReference>
<comment type="catalytic activity">
    <reaction evidence="1 7">
        <text>Hydrolysis of terminal non-reducing beta-D-galactose residues in beta-D-galactosides.</text>
        <dbReference type="EC" id="3.2.1.23"/>
    </reaction>
</comment>
<dbReference type="PRINTS" id="PR00132">
    <property type="entry name" value="GLHYDRLASE2"/>
</dbReference>
<accession>S3L9U6</accession>
<sequence>MERQKKRWEDETLLHIGRRGAQPHLVHESTAGTDVSLNGEWDFLYLRAPEYSPEGFFEKNFNTENWDTIPVPSCWQMHGYGKMHYTDVWYLFPVNPPFVPSENPTGIYRRFFMLQDVRQEDKTVLRFEGVGSAFDVWINGIHCGYSKVSRLASEFDISHCVIAGNNQITVRVYQWSDGSYLERQDMWAFSGIFRNVSVYRERAYSISTCFVSGDLKNGYKDGVLQADVLLSADVEEVGCTVEYHLSEKGGGREIAHGCAAVQDSTCNTMQDGVQNGGTVFCSNNCSSMLRVIREEISSVHTWSAETPFLYCLRLELKKDNQIFDTAELTVGFRKIEIIDGNFTVNGKAVLLNGVNMHDFSPAGGSTVDKAVIEQDIILMKRHNINAVRCSHYPKADYFYDLCDTYGLYVIDEADLESHGFEWVQAPNWLNETASWEQAYIDRCERMVKAHYNHPCILMWSLGNESGMGTNFKKTADRIRHLDKTRLLHYEGDGNAEIMDVYSTMYTRLNRLQEIAESNDAHGKPHLLCEYGHAMGTGPGNLEEYQQLFRRYKRLQGGFIWEWYDHGIQITREDGRITYYYGGDFGDEPNNSNFCIDGLLMPDRTPSTGLLCYKEVIAPVDCCPADLAKGLITIRNRYDFTDLHDITLCWQVVSNGTVYESGIIDTLNAAAGKEETVYLPYSLPEAADESYYVNIQFNYKHSTLYADSGFTVAKRQFLLPVERKPRQRPHKGEHGLRIIEEKTKLTVCNDAVGNTVKVVFCKVTGRLLEYTFDGISYLREGFAPNVRRALIDNDMYKIRDWKEKYFIHKQQEQLESFTYSSEKDYIAVHISTHFSFLNQAFGFKCEYRYRIFSGGEIELDLKARSFSYTDFSPQMIPRAGIEFSVPLQFDRVKWYGLGFTENYCDMKAHVQKSVYSASVQEMHTEYVKPQENGHREEVEWLLLSGAGKGLVFTFEKPVGINIHDYTIDALEKAGHIGDIKKADKVVIHIDAKHSGLGSNSCGEEQLYKNKTHINDFTVTMRFRPVDPMNWRPYD</sequence>
<name>S3L9U6_9SPIR</name>
<evidence type="ECO:0000256" key="3">
    <source>
        <dbReference type="ARBA" id="ARBA00012756"/>
    </source>
</evidence>
<dbReference type="PANTHER" id="PTHR46323">
    <property type="entry name" value="BETA-GALACTOSIDASE"/>
    <property type="match status" value="1"/>
</dbReference>
<dbReference type="PANTHER" id="PTHR46323:SF2">
    <property type="entry name" value="BETA-GALACTOSIDASE"/>
    <property type="match status" value="1"/>
</dbReference>
<dbReference type="InterPro" id="IPR050347">
    <property type="entry name" value="Bact_Beta-galactosidase"/>
</dbReference>
<dbReference type="InterPro" id="IPR013783">
    <property type="entry name" value="Ig-like_fold"/>
</dbReference>
<dbReference type="SUPFAM" id="SSF49303">
    <property type="entry name" value="beta-Galactosidase/glucuronidase domain"/>
    <property type="match status" value="2"/>
</dbReference>